<feature type="transmembrane region" description="Helical" evidence="1">
    <location>
        <begin position="111"/>
        <end position="133"/>
    </location>
</feature>
<dbReference type="AlphaFoldDB" id="A0A167IU15"/>
<reference evidence="2 3" key="1">
    <citation type="submission" date="2016-02" db="EMBL/GenBank/DDBJ databases">
        <title>Ulvibacter sp. LPB0005, isolated from Thais luteostoma.</title>
        <authorList>
            <person name="Shin S.-K."/>
            <person name="Yi H."/>
        </authorList>
    </citation>
    <scope>NUCLEOTIDE SEQUENCE [LARGE SCALE GENOMIC DNA]</scope>
    <source>
        <strain evidence="2 3">LPB0005</strain>
    </source>
</reference>
<dbReference type="Proteomes" id="UP000077013">
    <property type="component" value="Unassembled WGS sequence"/>
</dbReference>
<accession>A0A167IU15</accession>
<keyword evidence="3" id="KW-1185">Reference proteome</keyword>
<feature type="transmembrane region" description="Helical" evidence="1">
    <location>
        <begin position="70"/>
        <end position="91"/>
    </location>
</feature>
<gene>
    <name evidence="2" type="ORF">ULVI_04545</name>
</gene>
<dbReference type="STRING" id="1763537.ULVI_04545"/>
<feature type="transmembrane region" description="Helical" evidence="1">
    <location>
        <begin position="28"/>
        <end position="49"/>
    </location>
</feature>
<evidence type="ECO:0000313" key="3">
    <source>
        <dbReference type="Proteomes" id="UP000077013"/>
    </source>
</evidence>
<sequence>MSKIYTRYGILIAIILIAYFLLSKLIGLHHYPVFSAANGVIFGIGILLAMKKYKADKNNFKYQKGFQLGIFTGGLATLVFTVFMALYMYLIDSEFSANILDSWGWNYETGTLMILISLVVMGFATTMVLTLAFMQLLKSSWNTPDGKRNTLK</sequence>
<evidence type="ECO:0000313" key="2">
    <source>
        <dbReference type="EMBL" id="OAB80013.1"/>
    </source>
</evidence>
<keyword evidence="1" id="KW-1133">Transmembrane helix</keyword>
<evidence type="ECO:0008006" key="4">
    <source>
        <dbReference type="Google" id="ProtNLM"/>
    </source>
</evidence>
<feature type="transmembrane region" description="Helical" evidence="1">
    <location>
        <begin position="5"/>
        <end position="22"/>
    </location>
</feature>
<evidence type="ECO:0000256" key="1">
    <source>
        <dbReference type="SAM" id="Phobius"/>
    </source>
</evidence>
<keyword evidence="1" id="KW-0812">Transmembrane</keyword>
<organism evidence="2 3">
    <name type="scientific">Cochleicola gelatinilyticus</name>
    <dbReference type="NCBI Taxonomy" id="1763537"/>
    <lineage>
        <taxon>Bacteria</taxon>
        <taxon>Pseudomonadati</taxon>
        <taxon>Bacteroidota</taxon>
        <taxon>Flavobacteriia</taxon>
        <taxon>Flavobacteriales</taxon>
        <taxon>Flavobacteriaceae</taxon>
        <taxon>Cochleicola</taxon>
    </lineage>
</organism>
<dbReference type="RefSeq" id="WP_068590194.1">
    <property type="nucleotide sequence ID" value="NZ_LRXL01000026.1"/>
</dbReference>
<dbReference type="InterPro" id="IPR025250">
    <property type="entry name" value="DUF4199"/>
</dbReference>
<dbReference type="OrthoDB" id="1450060at2"/>
<comment type="caution">
    <text evidence="2">The sequence shown here is derived from an EMBL/GenBank/DDBJ whole genome shotgun (WGS) entry which is preliminary data.</text>
</comment>
<dbReference type="EMBL" id="LRXL01000026">
    <property type="protein sequence ID" value="OAB80013.1"/>
    <property type="molecule type" value="Genomic_DNA"/>
</dbReference>
<dbReference type="Pfam" id="PF13858">
    <property type="entry name" value="DUF4199"/>
    <property type="match status" value="1"/>
</dbReference>
<name>A0A167IU15_9FLAO</name>
<proteinExistence type="predicted"/>
<protein>
    <recommendedName>
        <fullName evidence="4">DUF4199 domain-containing protein</fullName>
    </recommendedName>
</protein>
<keyword evidence="1" id="KW-0472">Membrane</keyword>